<dbReference type="Gene3D" id="3.20.20.140">
    <property type="entry name" value="Metal-dependent hydrolases"/>
    <property type="match status" value="1"/>
</dbReference>
<dbReference type="InterPro" id="IPR011059">
    <property type="entry name" value="Metal-dep_hydrolase_composite"/>
</dbReference>
<dbReference type="SUPFAM" id="SSF51338">
    <property type="entry name" value="Composite domain of metallo-dependent hydrolases"/>
    <property type="match status" value="1"/>
</dbReference>
<sequence length="421" mass="44368">MRKYTTPLLLAASTLLGSIITPLASAQTVLVHGKTLVTNTNMGTIDAPTLLVKDGMIEIISTNANIPTDTSISGDGYWITPGIFAGYSRLGLVEVSAEKTTNDMSASDADQSVSLRASDGFNPKSTSVPVSRLGGVIYAAVSPGAGSDIFGGIGMVTSTTGSFNSIVKDPAFYYVELGENGADTSGGSRLAAIGHFRAALSDAKSSGGFKSPDDGDALARIDAKALKMALSGQYPLIIATDRAAEMKRLIEIKSEHPKLNINILGGAEAWMVKNDLANADIGVLIDPIENLPYSFGALGTRTDNAKQLIDAGVTTGFMSRSATGAFSQNLRLLGQHAGNAVANGVKWEDAFKAVTITPAKMYGLEKFAVIRTGSKANFVVWDGDPLEVTSAPVAIFIDGQLQSMQSRQTKLRDRYHPKRDL</sequence>
<feature type="domain" description="Amidohydrolase-related" evidence="2">
    <location>
        <begin position="290"/>
        <end position="389"/>
    </location>
</feature>
<keyword evidence="1" id="KW-0732">Signal</keyword>
<accession>A0A7C5LZP2</accession>
<organism evidence="3">
    <name type="scientific">Hellea balneolensis</name>
    <dbReference type="NCBI Taxonomy" id="287478"/>
    <lineage>
        <taxon>Bacteria</taxon>
        <taxon>Pseudomonadati</taxon>
        <taxon>Pseudomonadota</taxon>
        <taxon>Alphaproteobacteria</taxon>
        <taxon>Maricaulales</taxon>
        <taxon>Robiginitomaculaceae</taxon>
        <taxon>Hellea</taxon>
    </lineage>
</organism>
<dbReference type="Proteomes" id="UP000885830">
    <property type="component" value="Unassembled WGS sequence"/>
</dbReference>
<feature type="non-terminal residue" evidence="3">
    <location>
        <position position="421"/>
    </location>
</feature>
<evidence type="ECO:0000256" key="1">
    <source>
        <dbReference type="SAM" id="SignalP"/>
    </source>
</evidence>
<proteinExistence type="predicted"/>
<dbReference type="InterPro" id="IPR032466">
    <property type="entry name" value="Metal_Hydrolase"/>
</dbReference>
<dbReference type="InterPro" id="IPR006680">
    <property type="entry name" value="Amidohydro-rel"/>
</dbReference>
<evidence type="ECO:0000259" key="2">
    <source>
        <dbReference type="Pfam" id="PF01979"/>
    </source>
</evidence>
<dbReference type="Pfam" id="PF01979">
    <property type="entry name" value="Amidohydro_1"/>
    <property type="match status" value="1"/>
</dbReference>
<protein>
    <submittedName>
        <fullName evidence="3">Amidohydrolase</fullName>
    </submittedName>
</protein>
<dbReference type="PANTHER" id="PTHR43135:SF3">
    <property type="entry name" value="ALPHA-D-RIBOSE 1-METHYLPHOSPHONATE 5-TRIPHOSPHATE DIPHOSPHATASE"/>
    <property type="match status" value="1"/>
</dbReference>
<dbReference type="InterPro" id="IPR051781">
    <property type="entry name" value="Metallo-dep_Hydrolase"/>
</dbReference>
<feature type="chain" id="PRO_5027752940" evidence="1">
    <location>
        <begin position="27"/>
        <end position="421"/>
    </location>
</feature>
<comment type="caution">
    <text evidence="3">The sequence shown here is derived from an EMBL/GenBank/DDBJ whole genome shotgun (WGS) entry which is preliminary data.</text>
</comment>
<gene>
    <name evidence="3" type="ORF">ENJ42_05915</name>
</gene>
<dbReference type="SUPFAM" id="SSF51556">
    <property type="entry name" value="Metallo-dependent hydrolases"/>
    <property type="match status" value="1"/>
</dbReference>
<dbReference type="AlphaFoldDB" id="A0A7C5LZP2"/>
<dbReference type="EMBL" id="DRMJ01000300">
    <property type="protein sequence ID" value="HHL43133.1"/>
    <property type="molecule type" value="Genomic_DNA"/>
</dbReference>
<feature type="signal peptide" evidence="1">
    <location>
        <begin position="1"/>
        <end position="26"/>
    </location>
</feature>
<dbReference type="GO" id="GO:0016810">
    <property type="term" value="F:hydrolase activity, acting on carbon-nitrogen (but not peptide) bonds"/>
    <property type="evidence" value="ECO:0007669"/>
    <property type="project" value="InterPro"/>
</dbReference>
<evidence type="ECO:0000313" key="3">
    <source>
        <dbReference type="EMBL" id="HHL43133.1"/>
    </source>
</evidence>
<reference evidence="3" key="1">
    <citation type="journal article" date="2020" name="mSystems">
        <title>Genome- and Community-Level Interaction Insights into Carbon Utilization and Element Cycling Functions of Hydrothermarchaeota in Hydrothermal Sediment.</title>
        <authorList>
            <person name="Zhou Z."/>
            <person name="Liu Y."/>
            <person name="Xu W."/>
            <person name="Pan J."/>
            <person name="Luo Z.H."/>
            <person name="Li M."/>
        </authorList>
    </citation>
    <scope>NUCLEOTIDE SEQUENCE [LARGE SCALE GENOMIC DNA]</scope>
    <source>
        <strain evidence="3">HyVt-485</strain>
    </source>
</reference>
<name>A0A7C5LZP2_9PROT</name>
<dbReference type="PANTHER" id="PTHR43135">
    <property type="entry name" value="ALPHA-D-RIBOSE 1-METHYLPHOSPHONATE 5-TRIPHOSPHATE DIPHOSPHATASE"/>
    <property type="match status" value="1"/>
</dbReference>